<comment type="caution">
    <text evidence="3">The sequence shown here is derived from an EMBL/GenBank/DDBJ whole genome shotgun (WGS) entry which is preliminary data.</text>
</comment>
<keyword evidence="1" id="KW-0472">Membrane</keyword>
<keyword evidence="1" id="KW-0812">Transmembrane</keyword>
<sequence length="277" mass="32378">MDWNKSNTILIIAFVILNIILLASYFSNAYTEDYNVMNDEQFVESVEELLKQKNITINSEIPEQTYVMPLLDTEYEVIDINNELIQNYLGSGVEAVEDVYVYNNDNGETLEIINGKKLSYTIREKIQGKHPTEDEMSVLINDFVEEKNISMEGYTENRTYVAEDSCVYSFTQSYNDYSMENSYMNFYADENGIYKFEMQRINHVKEITEKVRTVTAVEALMRLLTYDDVSDKEIIKIEMTYYSTEDENWQYIARINSDPAWKVIFSDGTQKHLPNAD</sequence>
<gene>
    <name evidence="3" type="ORF">LY60_00304</name>
</gene>
<dbReference type="GO" id="GO:0016020">
    <property type="term" value="C:membrane"/>
    <property type="evidence" value="ECO:0007669"/>
    <property type="project" value="InterPro"/>
</dbReference>
<accession>A0A562JK78</accession>
<evidence type="ECO:0000256" key="1">
    <source>
        <dbReference type="SAM" id="Phobius"/>
    </source>
</evidence>
<dbReference type="AlphaFoldDB" id="A0A562JK78"/>
<dbReference type="InterPro" id="IPR018604">
    <property type="entry name" value="YycI-like"/>
</dbReference>
<feature type="transmembrane region" description="Helical" evidence="1">
    <location>
        <begin position="7"/>
        <end position="26"/>
    </location>
</feature>
<dbReference type="OrthoDB" id="2388036at2"/>
<evidence type="ECO:0000259" key="2">
    <source>
        <dbReference type="Pfam" id="PF09648"/>
    </source>
</evidence>
<name>A0A562JK78_9FIRM</name>
<dbReference type="RefSeq" id="WP_145079004.1">
    <property type="nucleotide sequence ID" value="NZ_DAMBUX010000009.1"/>
</dbReference>
<proteinExistence type="predicted"/>
<keyword evidence="4" id="KW-1185">Reference proteome</keyword>
<organism evidence="3 4">
    <name type="scientific">Sedimentibacter saalensis</name>
    <dbReference type="NCBI Taxonomy" id="130788"/>
    <lineage>
        <taxon>Bacteria</taxon>
        <taxon>Bacillati</taxon>
        <taxon>Bacillota</taxon>
        <taxon>Tissierellia</taxon>
        <taxon>Sedimentibacter</taxon>
    </lineage>
</organism>
<dbReference type="Proteomes" id="UP000315343">
    <property type="component" value="Unassembled WGS sequence"/>
</dbReference>
<evidence type="ECO:0000313" key="4">
    <source>
        <dbReference type="Proteomes" id="UP000315343"/>
    </source>
</evidence>
<reference evidence="3 4" key="1">
    <citation type="submission" date="2019-07" db="EMBL/GenBank/DDBJ databases">
        <title>Genomic Encyclopedia of Type Strains, Phase I: the one thousand microbial genomes (KMG-I) project.</title>
        <authorList>
            <person name="Kyrpides N."/>
        </authorList>
    </citation>
    <scope>NUCLEOTIDE SEQUENCE [LARGE SCALE GENOMIC DNA]</scope>
    <source>
        <strain evidence="3 4">DSM 13558</strain>
    </source>
</reference>
<keyword evidence="1" id="KW-1133">Transmembrane helix</keyword>
<protein>
    <submittedName>
        <fullName evidence="3">YycH protein</fullName>
    </submittedName>
</protein>
<dbReference type="Pfam" id="PF09648">
    <property type="entry name" value="YycI"/>
    <property type="match status" value="1"/>
</dbReference>
<dbReference type="EMBL" id="VLKH01000001">
    <property type="protein sequence ID" value="TWH83692.1"/>
    <property type="molecule type" value="Genomic_DNA"/>
</dbReference>
<feature type="domain" description="Regulatory protein YycH-like" evidence="2">
    <location>
        <begin position="39"/>
        <end position="266"/>
    </location>
</feature>
<evidence type="ECO:0000313" key="3">
    <source>
        <dbReference type="EMBL" id="TWH83692.1"/>
    </source>
</evidence>